<dbReference type="EC" id="2.4.2.52" evidence="2"/>
<dbReference type="OrthoDB" id="114886at2"/>
<dbReference type="GO" id="GO:0046917">
    <property type="term" value="F:triphosphoribosyl-dephospho-CoA synthase activity"/>
    <property type="evidence" value="ECO:0007669"/>
    <property type="project" value="UniProtKB-EC"/>
</dbReference>
<dbReference type="Proteomes" id="UP000273270">
    <property type="component" value="Chromosome"/>
</dbReference>
<dbReference type="Pfam" id="PF01874">
    <property type="entry name" value="CitG"/>
    <property type="match status" value="1"/>
</dbReference>
<keyword evidence="5" id="KW-0067">ATP-binding</keyword>
<reference evidence="7 8" key="1">
    <citation type="submission" date="2018-06" db="EMBL/GenBank/DDBJ databases">
        <authorList>
            <consortium name="Pathogen Informatics"/>
            <person name="Doyle S."/>
        </authorList>
    </citation>
    <scope>NUCLEOTIDE SEQUENCE [LARGE SCALE GENOMIC DNA]</scope>
    <source>
        <strain evidence="7 8">NCTC13533</strain>
    </source>
</reference>
<dbReference type="EMBL" id="UFVQ01000003">
    <property type="protein sequence ID" value="STC94416.1"/>
    <property type="molecule type" value="Genomic_DNA"/>
</dbReference>
<dbReference type="EMBL" id="CP033920">
    <property type="protein sequence ID" value="AZA49471.1"/>
    <property type="molecule type" value="Genomic_DNA"/>
</dbReference>
<evidence type="ECO:0000256" key="4">
    <source>
        <dbReference type="ARBA" id="ARBA00022741"/>
    </source>
</evidence>
<name>A0A376DRS1_CHRCU</name>
<accession>A0A3G6N949</accession>
<keyword evidence="3" id="KW-0808">Transferase</keyword>
<dbReference type="Gene3D" id="1.10.4200.10">
    <property type="entry name" value="Triphosphoribosyl-dephospho-CoA protein"/>
    <property type="match status" value="1"/>
</dbReference>
<reference evidence="6" key="2">
    <citation type="submission" date="2018-11" db="EMBL/GenBank/DDBJ databases">
        <title>Proposal to divide the Flavobacteriaceae and reorganize its genera based on Amino Acid Identity values calculated from whole genome sequences.</title>
        <authorList>
            <person name="Nicholson A.C."/>
            <person name="Gulvik C.A."/>
            <person name="Whitney A.M."/>
            <person name="Humrighouse B.W."/>
            <person name="Bell M."/>
            <person name="Holmes B."/>
            <person name="Steigerwalt A."/>
            <person name="Villarma A."/>
            <person name="Sheth M."/>
            <person name="Batra D."/>
            <person name="Pryor J."/>
            <person name="Bernardet J.-F."/>
            <person name="Hugo C."/>
            <person name="Kampfer P."/>
            <person name="Newman J."/>
            <person name="Mcquiston J.R."/>
        </authorList>
    </citation>
    <scope>NUCLEOTIDE SEQUENCE [LARGE SCALE GENOMIC DNA]</scope>
    <source>
        <strain evidence="6">G0188</strain>
    </source>
</reference>
<dbReference type="Proteomes" id="UP000255224">
    <property type="component" value="Unassembled WGS sequence"/>
</dbReference>
<dbReference type="KEGG" id="ccau:EG346_15340"/>
<organism evidence="7 8">
    <name type="scientific">Chryseobacterium carnipullorum</name>
    <dbReference type="NCBI Taxonomy" id="1124835"/>
    <lineage>
        <taxon>Bacteria</taxon>
        <taxon>Pseudomonadati</taxon>
        <taxon>Bacteroidota</taxon>
        <taxon>Flavobacteriia</taxon>
        <taxon>Flavobacteriales</taxon>
        <taxon>Weeksellaceae</taxon>
        <taxon>Chryseobacterium group</taxon>
        <taxon>Chryseobacterium</taxon>
    </lineage>
</organism>
<keyword evidence="9" id="KW-1185">Reference proteome</keyword>
<gene>
    <name evidence="6" type="ORF">EG346_15340</name>
    <name evidence="7" type="ORF">NCTC13533_01570</name>
</gene>
<keyword evidence="4" id="KW-0547">Nucleotide-binding</keyword>
<protein>
    <recommendedName>
        <fullName evidence="2">triphosphoribosyl-dephospho-CoA synthase</fullName>
        <ecNumber evidence="2">2.4.2.52</ecNumber>
    </recommendedName>
</protein>
<evidence type="ECO:0000256" key="5">
    <source>
        <dbReference type="ARBA" id="ARBA00022840"/>
    </source>
</evidence>
<evidence type="ECO:0000313" key="7">
    <source>
        <dbReference type="EMBL" id="STC94416.1"/>
    </source>
</evidence>
<dbReference type="GO" id="GO:0005524">
    <property type="term" value="F:ATP binding"/>
    <property type="evidence" value="ECO:0007669"/>
    <property type="project" value="UniProtKB-KW"/>
</dbReference>
<evidence type="ECO:0000313" key="9">
    <source>
        <dbReference type="Proteomes" id="UP000273270"/>
    </source>
</evidence>
<accession>A0A376DRS1</accession>
<evidence type="ECO:0000256" key="1">
    <source>
        <dbReference type="ARBA" id="ARBA00001210"/>
    </source>
</evidence>
<evidence type="ECO:0000313" key="8">
    <source>
        <dbReference type="Proteomes" id="UP000255224"/>
    </source>
</evidence>
<dbReference type="PANTHER" id="PTHR30201">
    <property type="entry name" value="TRIPHOSPHORIBOSYL-DEPHOSPHO-COA SYNTHASE"/>
    <property type="match status" value="1"/>
</dbReference>
<evidence type="ECO:0000256" key="2">
    <source>
        <dbReference type="ARBA" id="ARBA00012074"/>
    </source>
</evidence>
<evidence type="ECO:0000256" key="3">
    <source>
        <dbReference type="ARBA" id="ARBA00022679"/>
    </source>
</evidence>
<dbReference type="GO" id="GO:0051191">
    <property type="term" value="P:prosthetic group biosynthetic process"/>
    <property type="evidence" value="ECO:0007669"/>
    <property type="project" value="TreeGrafter"/>
</dbReference>
<reference evidence="9" key="3">
    <citation type="submission" date="2018-11" db="EMBL/GenBank/DDBJ databases">
        <title>Proposal to divide the Flavobacteriaceae and reorganize its genera based on Amino Acid Identity values calculated from whole genome sequences.</title>
        <authorList>
            <person name="Nicholson A.C."/>
            <person name="Gulvik C.A."/>
            <person name="Whitney A.M."/>
            <person name="Humrighouse B.W."/>
            <person name="Bell M."/>
            <person name="Holmes B."/>
            <person name="Steigerwalt A.G."/>
            <person name="Villarma A."/>
            <person name="Sheth M."/>
            <person name="Batra D."/>
            <person name="Pryor J."/>
            <person name="Bernardet J.-F."/>
            <person name="Hugo C."/>
            <person name="Kampfer P."/>
            <person name="Newman J."/>
            <person name="McQuiston J.R."/>
        </authorList>
    </citation>
    <scope>NUCLEOTIDE SEQUENCE [LARGE SCALE GENOMIC DNA]</scope>
    <source>
        <strain evidence="9">G0188</strain>
    </source>
</reference>
<dbReference type="PANTHER" id="PTHR30201:SF2">
    <property type="entry name" value="2-(5''-TRIPHOSPHORIBOSYL)-3'-DEPHOSPHOCOENZYME-A SYNTHASE"/>
    <property type="match status" value="1"/>
</dbReference>
<dbReference type="RefSeq" id="WP_123879731.1">
    <property type="nucleotide sequence ID" value="NZ_CP033920.1"/>
</dbReference>
<dbReference type="InterPro" id="IPR002736">
    <property type="entry name" value="CitG"/>
</dbReference>
<comment type="catalytic activity">
    <reaction evidence="1">
        <text>3'-dephospho-CoA + ATP = 2'-(5''-triphospho-alpha-D-ribosyl)-3'-dephospho-CoA + adenine</text>
        <dbReference type="Rhea" id="RHEA:15117"/>
        <dbReference type="ChEBI" id="CHEBI:16708"/>
        <dbReference type="ChEBI" id="CHEBI:30616"/>
        <dbReference type="ChEBI" id="CHEBI:57328"/>
        <dbReference type="ChEBI" id="CHEBI:61378"/>
        <dbReference type="EC" id="2.4.2.52"/>
    </reaction>
</comment>
<dbReference type="AlphaFoldDB" id="A0A376DRS1"/>
<sequence length="288" mass="31871">MVTEKKPIDHSIDADVLADFAVQALLEEVRLTPKPGLVDYDNNGCHFDLNLSLMELSANTLRSTFKEMAQAVRTQRPSQQVREILAMIGRDGERKMLAATGNVNTHKGAIWTLGLITGAAAMLLSVKYPEEITTKSILNVAGQIAVFQDRYVPKSITNGSLVRKRYSVRSAREEAAMKFPSLQNVALPALANFSHEPQQIQRLNVLLSLMAITDDTCILNRSDMEVLDKIKATSNKIVENGGMGKVQNRARFQELDRFITENWVSPGGSADLLAAVIYLEKITDSLKK</sequence>
<evidence type="ECO:0000313" key="6">
    <source>
        <dbReference type="EMBL" id="AZA49471.1"/>
    </source>
</evidence>
<proteinExistence type="predicted"/>